<protein>
    <recommendedName>
        <fullName evidence="14">Mitochondrial import receptor subunit TOM20</fullName>
    </recommendedName>
</protein>
<organism evidence="12 13">
    <name type="scientific">Vanilla planifolia</name>
    <name type="common">Vanilla</name>
    <dbReference type="NCBI Taxonomy" id="51239"/>
    <lineage>
        <taxon>Eukaryota</taxon>
        <taxon>Viridiplantae</taxon>
        <taxon>Streptophyta</taxon>
        <taxon>Embryophyta</taxon>
        <taxon>Tracheophyta</taxon>
        <taxon>Spermatophyta</taxon>
        <taxon>Magnoliopsida</taxon>
        <taxon>Liliopsida</taxon>
        <taxon>Asparagales</taxon>
        <taxon>Orchidaceae</taxon>
        <taxon>Vanilloideae</taxon>
        <taxon>Vanilleae</taxon>
        <taxon>Vanilla</taxon>
    </lineage>
</organism>
<evidence type="ECO:0000256" key="2">
    <source>
        <dbReference type="ARBA" id="ARBA00004572"/>
    </source>
</evidence>
<comment type="similarity">
    <text evidence="3">Belongs to the Tom20 family.</text>
</comment>
<dbReference type="PANTHER" id="PTHR32409">
    <property type="entry name" value="MITOCHONDRIAL IMPORT RECEPTOR SUBUNIT TOM20-1-RELATED"/>
    <property type="match status" value="1"/>
</dbReference>
<evidence type="ECO:0000256" key="6">
    <source>
        <dbReference type="ARBA" id="ARBA00022787"/>
    </source>
</evidence>
<comment type="caution">
    <text evidence="12">The sequence shown here is derived from an EMBL/GenBank/DDBJ whole genome shotgun (WGS) entry which is preliminary data.</text>
</comment>
<accession>A0A835RSB1</accession>
<dbReference type="GO" id="GO:0015031">
    <property type="term" value="P:protein transport"/>
    <property type="evidence" value="ECO:0007669"/>
    <property type="project" value="UniProtKB-KW"/>
</dbReference>
<keyword evidence="6" id="KW-1000">Mitochondrion outer membrane</keyword>
<evidence type="ECO:0000256" key="7">
    <source>
        <dbReference type="ARBA" id="ARBA00022927"/>
    </source>
</evidence>
<dbReference type="AlphaFoldDB" id="A0A835RSB1"/>
<dbReference type="PANTHER" id="PTHR32409:SF3">
    <property type="entry name" value="MITOCHONDRIAL IMPORT RECEPTOR SUBUNIT TOM20-1-RELATED"/>
    <property type="match status" value="1"/>
</dbReference>
<dbReference type="EMBL" id="JADCNM010000003">
    <property type="protein sequence ID" value="KAG0491142.1"/>
    <property type="molecule type" value="Genomic_DNA"/>
</dbReference>
<dbReference type="InterPro" id="IPR010547">
    <property type="entry name" value="TOM20_imprt_rcpt"/>
</dbReference>
<keyword evidence="10 11" id="KW-0472">Membrane</keyword>
<keyword evidence="7" id="KW-0653">Protein transport</keyword>
<evidence type="ECO:0000256" key="5">
    <source>
        <dbReference type="ARBA" id="ARBA00022692"/>
    </source>
</evidence>
<proteinExistence type="inferred from homology"/>
<dbReference type="InterPro" id="IPR011990">
    <property type="entry name" value="TPR-like_helical_dom_sf"/>
</dbReference>
<dbReference type="Gene3D" id="1.25.40.10">
    <property type="entry name" value="Tetratricopeptide repeat domain"/>
    <property type="match status" value="1"/>
</dbReference>
<comment type="function">
    <text evidence="1">Central component of the receptor complex responsible for the recognition and translocation of cytosolically synthesized mitochondrial preproteins. Together with TOM22 functions as the transit peptide receptor at the surface of the mitochondrion outer membrane and facilitates the movement of preproteins into the translocation pore.</text>
</comment>
<sequence>MRKQLEICKKSFEDYSKFRVFCTDTLWRMDLGQDFDRMLFCEHARKNAEAAYAKNPLDAENLTNWAGALIELSQFQSRSDSIKFVKDAISKLEEALGINPRKHDALCALGNAHNSLAFYFDDLEDAKPHFAKAMQCFQQALEEDPDNQIYIKSIELTAKAPELHVELHTQMAKQQAAGGGPSSSGVKMSKKKNNGDLKYDILGWVILAVGIVVWVGMAKSNVPPAPPR</sequence>
<comment type="subcellular location">
    <subcellularLocation>
        <location evidence="2">Mitochondrion outer membrane</location>
        <topology evidence="2">Single-pass membrane protein</topology>
    </subcellularLocation>
</comment>
<reference evidence="12 13" key="1">
    <citation type="journal article" date="2020" name="Nat. Food">
        <title>A phased Vanilla planifolia genome enables genetic improvement of flavour and production.</title>
        <authorList>
            <person name="Hasing T."/>
            <person name="Tang H."/>
            <person name="Brym M."/>
            <person name="Khazi F."/>
            <person name="Huang T."/>
            <person name="Chambers A.H."/>
        </authorList>
    </citation>
    <scope>NUCLEOTIDE SEQUENCE [LARGE SCALE GENOMIC DNA]</scope>
    <source>
        <tissue evidence="12">Leaf</tissue>
    </source>
</reference>
<keyword evidence="4" id="KW-0813">Transport</keyword>
<keyword evidence="9" id="KW-0496">Mitochondrion</keyword>
<dbReference type="Pfam" id="PF06552">
    <property type="entry name" value="TOM20_plant"/>
    <property type="match status" value="1"/>
</dbReference>
<evidence type="ECO:0000256" key="3">
    <source>
        <dbReference type="ARBA" id="ARBA00005792"/>
    </source>
</evidence>
<keyword evidence="8 11" id="KW-1133">Transmembrane helix</keyword>
<dbReference type="GO" id="GO:0005742">
    <property type="term" value="C:mitochondrial outer membrane translocase complex"/>
    <property type="evidence" value="ECO:0007669"/>
    <property type="project" value="InterPro"/>
</dbReference>
<evidence type="ECO:0000256" key="11">
    <source>
        <dbReference type="SAM" id="Phobius"/>
    </source>
</evidence>
<keyword evidence="5 11" id="KW-0812">Transmembrane</keyword>
<dbReference type="GO" id="GO:0045040">
    <property type="term" value="P:protein insertion into mitochondrial outer membrane"/>
    <property type="evidence" value="ECO:0007669"/>
    <property type="project" value="InterPro"/>
</dbReference>
<evidence type="ECO:0000313" key="12">
    <source>
        <dbReference type="EMBL" id="KAG0491142.1"/>
    </source>
</evidence>
<evidence type="ECO:0000256" key="1">
    <source>
        <dbReference type="ARBA" id="ARBA00003450"/>
    </source>
</evidence>
<feature type="transmembrane region" description="Helical" evidence="11">
    <location>
        <begin position="197"/>
        <end position="217"/>
    </location>
</feature>
<evidence type="ECO:0000313" key="13">
    <source>
        <dbReference type="Proteomes" id="UP000639772"/>
    </source>
</evidence>
<name>A0A835RSB1_VANPL</name>
<evidence type="ECO:0000256" key="4">
    <source>
        <dbReference type="ARBA" id="ARBA00022448"/>
    </source>
</evidence>
<evidence type="ECO:0008006" key="14">
    <source>
        <dbReference type="Google" id="ProtNLM"/>
    </source>
</evidence>
<dbReference type="SUPFAM" id="SSF48452">
    <property type="entry name" value="TPR-like"/>
    <property type="match status" value="1"/>
</dbReference>
<evidence type="ECO:0000256" key="8">
    <source>
        <dbReference type="ARBA" id="ARBA00022989"/>
    </source>
</evidence>
<gene>
    <name evidence="12" type="ORF">HPP92_008005</name>
</gene>
<dbReference type="OrthoDB" id="1056333at2759"/>
<evidence type="ECO:0000256" key="9">
    <source>
        <dbReference type="ARBA" id="ARBA00023128"/>
    </source>
</evidence>
<dbReference type="Proteomes" id="UP000639772">
    <property type="component" value="Chromosome 3"/>
</dbReference>
<evidence type="ECO:0000256" key="10">
    <source>
        <dbReference type="ARBA" id="ARBA00023136"/>
    </source>
</evidence>